<organism evidence="8 9">
    <name type="scientific">Lacimicrobium alkaliphilum</name>
    <dbReference type="NCBI Taxonomy" id="1526571"/>
    <lineage>
        <taxon>Bacteria</taxon>
        <taxon>Pseudomonadati</taxon>
        <taxon>Pseudomonadota</taxon>
        <taxon>Gammaproteobacteria</taxon>
        <taxon>Alteromonadales</taxon>
        <taxon>Alteromonadaceae</taxon>
        <taxon>Lacimicrobium</taxon>
    </lineage>
</organism>
<evidence type="ECO:0000256" key="6">
    <source>
        <dbReference type="ARBA" id="ARBA00023136"/>
    </source>
</evidence>
<evidence type="ECO:0000256" key="3">
    <source>
        <dbReference type="ARBA" id="ARBA00022519"/>
    </source>
</evidence>
<dbReference type="InterPro" id="IPR007498">
    <property type="entry name" value="PqiA-like"/>
</dbReference>
<name>A0ABQ1RQP3_9ALTE</name>
<dbReference type="InterPro" id="IPR051800">
    <property type="entry name" value="PqiA-PqiB_transport"/>
</dbReference>
<evidence type="ECO:0000256" key="2">
    <source>
        <dbReference type="ARBA" id="ARBA00022475"/>
    </source>
</evidence>
<feature type="transmembrane region" description="Helical" evidence="7">
    <location>
        <begin position="297"/>
        <end position="317"/>
    </location>
</feature>
<evidence type="ECO:0000313" key="8">
    <source>
        <dbReference type="EMBL" id="GGD74859.1"/>
    </source>
</evidence>
<keyword evidence="9" id="KW-1185">Reference proteome</keyword>
<keyword evidence="4 7" id="KW-0812">Transmembrane</keyword>
<keyword evidence="5 7" id="KW-1133">Transmembrane helix</keyword>
<dbReference type="PANTHER" id="PTHR30462">
    <property type="entry name" value="INTERMEMBRANE TRANSPORT PROTEIN PQIB-RELATED"/>
    <property type="match status" value="1"/>
</dbReference>
<evidence type="ECO:0000256" key="5">
    <source>
        <dbReference type="ARBA" id="ARBA00022989"/>
    </source>
</evidence>
<gene>
    <name evidence="8" type="ORF">GCM10011357_32290</name>
</gene>
<evidence type="ECO:0000256" key="7">
    <source>
        <dbReference type="SAM" id="Phobius"/>
    </source>
</evidence>
<dbReference type="Proteomes" id="UP000614272">
    <property type="component" value="Unassembled WGS sequence"/>
</dbReference>
<feature type="transmembrane region" description="Helical" evidence="7">
    <location>
        <begin position="177"/>
        <end position="196"/>
    </location>
</feature>
<evidence type="ECO:0000313" key="9">
    <source>
        <dbReference type="Proteomes" id="UP000614272"/>
    </source>
</evidence>
<comment type="subcellular location">
    <subcellularLocation>
        <location evidence="1">Cell inner membrane</location>
    </subcellularLocation>
</comment>
<evidence type="ECO:0000256" key="1">
    <source>
        <dbReference type="ARBA" id="ARBA00004533"/>
    </source>
</evidence>
<dbReference type="PANTHER" id="PTHR30462:SF3">
    <property type="entry name" value="INTERMEMBRANE TRANSPORT PROTEIN PQIA"/>
    <property type="match status" value="1"/>
</dbReference>
<feature type="transmembrane region" description="Helical" evidence="7">
    <location>
        <begin position="224"/>
        <end position="250"/>
    </location>
</feature>
<comment type="caution">
    <text evidence="8">The sequence shown here is derived from an EMBL/GenBank/DDBJ whole genome shotgun (WGS) entry which is preliminary data.</text>
</comment>
<dbReference type="Pfam" id="PF04403">
    <property type="entry name" value="PqiA"/>
    <property type="match status" value="2"/>
</dbReference>
<proteinExistence type="predicted"/>
<keyword evidence="2" id="KW-1003">Cell membrane</keyword>
<protein>
    <submittedName>
        <fullName evidence="8">Paraquat-inducible protein A</fullName>
    </submittedName>
</protein>
<sequence>MAFSLAALCFLIASVPFEFMIFSVQGQFQRMNIPLSISTLVEQEYPILATIQLLAIYVIPACILLCMIYLSYHLKRDKYPPHGGWVKRILFALLPWSMAEIFLVGALISLIKIRDMADIQLGLSFYAYLFFTLCLLCCLIYLDEFQLSKSLRRLGEQRWKLAKSAPPPVNKVTQRTWAYLLAALILYIPANTLPIMHTRVLGQEQPSTILGGVVSLWQDGSYPVALVIFVASLAVPIGKLLTLCWLNYSIQRQVLTGQHWRTKLYRITDFIGRWSMIDVFVVAILVSLIQLGNTMSVYPGPAALAFSAVVILTMLAANSFDSRLIWTQKPDDNDTKQ</sequence>
<feature type="transmembrane region" description="Helical" evidence="7">
    <location>
        <begin position="271"/>
        <end position="291"/>
    </location>
</feature>
<keyword evidence="6 7" id="KW-0472">Membrane</keyword>
<accession>A0ABQ1RQP3</accession>
<keyword evidence="3" id="KW-0997">Cell inner membrane</keyword>
<reference evidence="9" key="1">
    <citation type="journal article" date="2019" name="Int. J. Syst. Evol. Microbiol.">
        <title>The Global Catalogue of Microorganisms (GCM) 10K type strain sequencing project: providing services to taxonomists for standard genome sequencing and annotation.</title>
        <authorList>
            <consortium name="The Broad Institute Genomics Platform"/>
            <consortium name="The Broad Institute Genome Sequencing Center for Infectious Disease"/>
            <person name="Wu L."/>
            <person name="Ma J."/>
        </authorList>
    </citation>
    <scope>NUCLEOTIDE SEQUENCE [LARGE SCALE GENOMIC DNA]</scope>
    <source>
        <strain evidence="9">CGMCC 1.12923</strain>
    </source>
</reference>
<feature type="transmembrane region" description="Helical" evidence="7">
    <location>
        <begin position="123"/>
        <end position="142"/>
    </location>
</feature>
<feature type="transmembrane region" description="Helical" evidence="7">
    <location>
        <begin position="90"/>
        <end position="111"/>
    </location>
</feature>
<dbReference type="EMBL" id="BMGJ01000016">
    <property type="protein sequence ID" value="GGD74859.1"/>
    <property type="molecule type" value="Genomic_DNA"/>
</dbReference>
<feature type="transmembrane region" description="Helical" evidence="7">
    <location>
        <begin position="50"/>
        <end position="70"/>
    </location>
</feature>
<evidence type="ECO:0000256" key="4">
    <source>
        <dbReference type="ARBA" id="ARBA00022692"/>
    </source>
</evidence>